<evidence type="ECO:0000313" key="2">
    <source>
        <dbReference type="EMBL" id="SBR71926.1"/>
    </source>
</evidence>
<protein>
    <submittedName>
        <fullName evidence="2">Ribosome recycling factor protein</fullName>
    </submittedName>
</protein>
<evidence type="ECO:0000256" key="1">
    <source>
        <dbReference type="SAM" id="MobiDB-lite"/>
    </source>
</evidence>
<proteinExistence type="predicted"/>
<feature type="compositionally biased region" description="Polar residues" evidence="1">
    <location>
        <begin position="32"/>
        <end position="50"/>
    </location>
</feature>
<organism evidence="2">
    <name type="scientific">Nothobranchius rachovii</name>
    <name type="common">bluefin notho</name>
    <dbReference type="NCBI Taxonomy" id="451742"/>
    <lineage>
        <taxon>Eukaryota</taxon>
        <taxon>Metazoa</taxon>
        <taxon>Chordata</taxon>
        <taxon>Craniata</taxon>
        <taxon>Vertebrata</taxon>
        <taxon>Euteleostomi</taxon>
        <taxon>Actinopterygii</taxon>
        <taxon>Neopterygii</taxon>
        <taxon>Teleostei</taxon>
        <taxon>Neoteleostei</taxon>
        <taxon>Acanthomorphata</taxon>
        <taxon>Ovalentaria</taxon>
        <taxon>Atherinomorphae</taxon>
        <taxon>Cyprinodontiformes</taxon>
        <taxon>Nothobranchiidae</taxon>
        <taxon>Nothobranchius</taxon>
    </lineage>
</organism>
<sequence>PTPTAATSNLPPSLPSSPLFLSHQLGRRPSWTPASLQSDKTSETQHQSPVGRNDSVHMLRHHGCRRKEEAAAPEKFIGGDGDRCRLLTTELRSTHRSSSW</sequence>
<feature type="region of interest" description="Disordered" evidence="1">
    <location>
        <begin position="1"/>
        <end position="56"/>
    </location>
</feature>
<reference evidence="2" key="2">
    <citation type="submission" date="2016-06" db="EMBL/GenBank/DDBJ databases">
        <title>The genome of a short-lived fish provides insights into sex chromosome evolution and the genetic control of aging.</title>
        <authorList>
            <person name="Reichwald K."/>
            <person name="Felder M."/>
            <person name="Petzold A."/>
            <person name="Koch P."/>
            <person name="Groth M."/>
            <person name="Platzer M."/>
        </authorList>
    </citation>
    <scope>NUCLEOTIDE SEQUENCE</scope>
    <source>
        <tissue evidence="2">Brain</tissue>
    </source>
</reference>
<dbReference type="AlphaFoldDB" id="A0A1A8NSB9"/>
<accession>A0A1A8NSB9</accession>
<feature type="non-terminal residue" evidence="2">
    <location>
        <position position="1"/>
    </location>
</feature>
<reference evidence="2" key="1">
    <citation type="submission" date="2016-05" db="EMBL/GenBank/DDBJ databases">
        <authorList>
            <person name="Lavstsen T."/>
            <person name="Jespersen J.S."/>
        </authorList>
    </citation>
    <scope>NUCLEOTIDE SEQUENCE</scope>
    <source>
        <tissue evidence="2">Brain</tissue>
    </source>
</reference>
<dbReference type="EMBL" id="HAEH01003694">
    <property type="protein sequence ID" value="SBR71926.1"/>
    <property type="molecule type" value="Transcribed_RNA"/>
</dbReference>
<gene>
    <name evidence="2" type="primary">TGFOU_216530</name>
</gene>
<name>A0A1A8NSB9_9TELE</name>